<protein>
    <recommendedName>
        <fullName evidence="2">Transposable element protein</fullName>
    </recommendedName>
</protein>
<name>A0A4Y1RRQ8_PRUDU</name>
<dbReference type="EMBL" id="AP019303">
    <property type="protein sequence ID" value="BBH06990.1"/>
    <property type="molecule type" value="Genomic_DNA"/>
</dbReference>
<dbReference type="PANTHER" id="PTHR11439">
    <property type="entry name" value="GAG-POL-RELATED RETROTRANSPOSON"/>
    <property type="match status" value="1"/>
</dbReference>
<evidence type="ECO:0008006" key="2">
    <source>
        <dbReference type="Google" id="ProtNLM"/>
    </source>
</evidence>
<gene>
    <name evidence="1" type="ORF">Prudu_018783</name>
</gene>
<sequence length="90" mass="9993">MIRLMEAPTILHFQAAKRVLRYLKGTTEFGVLYKRGKSRGLVGFINSDFAGDFDDRKSTSGQSQDQIVDILTKPLKLETFGKLCGLLGAI</sequence>
<reference evidence="1" key="1">
    <citation type="journal article" date="2019" name="Science">
        <title>Mutation of a bHLH transcription factor allowed almond domestication.</title>
        <authorList>
            <person name="Sanchez-Perez R."/>
            <person name="Pavan S."/>
            <person name="Mazzeo R."/>
            <person name="Moldovan C."/>
            <person name="Aiese Cigliano R."/>
            <person name="Del Cueto J."/>
            <person name="Ricciardi F."/>
            <person name="Lotti C."/>
            <person name="Ricciardi L."/>
            <person name="Dicenta F."/>
            <person name="Lopez-Marques R.L."/>
            <person name="Lindberg Moller B."/>
        </authorList>
    </citation>
    <scope>NUCLEOTIDE SEQUENCE</scope>
</reference>
<proteinExistence type="predicted"/>
<accession>A0A4Y1RRQ8</accession>
<evidence type="ECO:0000313" key="1">
    <source>
        <dbReference type="EMBL" id="BBH06990.1"/>
    </source>
</evidence>
<organism evidence="1">
    <name type="scientific">Prunus dulcis</name>
    <name type="common">Almond</name>
    <name type="synonym">Amygdalus dulcis</name>
    <dbReference type="NCBI Taxonomy" id="3755"/>
    <lineage>
        <taxon>Eukaryota</taxon>
        <taxon>Viridiplantae</taxon>
        <taxon>Streptophyta</taxon>
        <taxon>Embryophyta</taxon>
        <taxon>Tracheophyta</taxon>
        <taxon>Spermatophyta</taxon>
        <taxon>Magnoliopsida</taxon>
        <taxon>eudicotyledons</taxon>
        <taxon>Gunneridae</taxon>
        <taxon>Pentapetalae</taxon>
        <taxon>rosids</taxon>
        <taxon>fabids</taxon>
        <taxon>Rosales</taxon>
        <taxon>Rosaceae</taxon>
        <taxon>Amygdaloideae</taxon>
        <taxon>Amygdaleae</taxon>
        <taxon>Prunus</taxon>
    </lineage>
</organism>
<dbReference type="AlphaFoldDB" id="A0A4Y1RRQ8"/>
<dbReference type="PANTHER" id="PTHR11439:SF517">
    <property type="entry name" value="CYSTEINE-RICH RLK (RECEPTOR-LIKE PROTEIN KINASE) 8"/>
    <property type="match status" value="1"/>
</dbReference>